<organism evidence="1 2">
    <name type="scientific">Bradyrhizobium brasilense</name>
    <dbReference type="NCBI Taxonomy" id="1419277"/>
    <lineage>
        <taxon>Bacteria</taxon>
        <taxon>Pseudomonadati</taxon>
        <taxon>Pseudomonadota</taxon>
        <taxon>Alphaproteobacteria</taxon>
        <taxon>Hyphomicrobiales</taxon>
        <taxon>Nitrobacteraceae</taxon>
        <taxon>Bradyrhizobium</taxon>
    </lineage>
</organism>
<dbReference type="RefSeq" id="WP_092084347.1">
    <property type="nucleotide sequence ID" value="NZ_FMZW01000018.1"/>
</dbReference>
<name>A0A1G6ZK73_9BRAD</name>
<evidence type="ECO:0000313" key="1">
    <source>
        <dbReference type="EMBL" id="SDE02901.1"/>
    </source>
</evidence>
<dbReference type="Proteomes" id="UP000199245">
    <property type="component" value="Unassembled WGS sequence"/>
</dbReference>
<reference evidence="1 2" key="1">
    <citation type="submission" date="2016-10" db="EMBL/GenBank/DDBJ databases">
        <authorList>
            <person name="de Groot N.N."/>
        </authorList>
    </citation>
    <scope>NUCLEOTIDE SEQUENCE [LARGE SCALE GENOMIC DNA]</scope>
    <source>
        <strain evidence="1 2">R5</strain>
    </source>
</reference>
<accession>A0A1G6ZK73</accession>
<protein>
    <recommendedName>
        <fullName evidence="3">IrrE N-terminal-like domain-containing protein</fullName>
    </recommendedName>
</protein>
<dbReference type="AlphaFoldDB" id="A0A1G6ZK73"/>
<gene>
    <name evidence="1" type="ORF">SAMN05216337_1018127</name>
</gene>
<evidence type="ECO:0008006" key="3">
    <source>
        <dbReference type="Google" id="ProtNLM"/>
    </source>
</evidence>
<proteinExistence type="predicted"/>
<sequence>MSTDDYLVDPLRDSEVRGHAKTLRYFLGLADAKRVDPLMLEAATEIWTVRGVKPFLFEAVSDAALPHDSGVTTYDGSRIVVRIPRRVRHSAFMGDGYARYTIGHELGHAALHLDKLTLGATLPRRSAGNMTSSWIPKFKSAEHQAMVFGGAFFINDDLRPVYSQGFSNR</sequence>
<evidence type="ECO:0000313" key="2">
    <source>
        <dbReference type="Proteomes" id="UP000199245"/>
    </source>
</evidence>
<dbReference type="EMBL" id="FMZW01000018">
    <property type="protein sequence ID" value="SDE02901.1"/>
    <property type="molecule type" value="Genomic_DNA"/>
</dbReference>